<comment type="similarity">
    <text evidence="3 7">Belongs to the flagella basal body rod proteins family.</text>
</comment>
<dbReference type="EMBL" id="JAESVP010000004">
    <property type="protein sequence ID" value="MBL4928384.1"/>
    <property type="molecule type" value="Genomic_DNA"/>
</dbReference>
<evidence type="ECO:0000256" key="6">
    <source>
        <dbReference type="ARBA" id="ARBA00023143"/>
    </source>
</evidence>
<gene>
    <name evidence="7 11" type="primary">flgK</name>
    <name evidence="11" type="ORF">JI744_09730</name>
</gene>
<dbReference type="RefSeq" id="WP_202660095.1">
    <property type="nucleotide sequence ID" value="NZ_JAESVP010000004.1"/>
</dbReference>
<dbReference type="InterPro" id="IPR001444">
    <property type="entry name" value="Flag_bb_rod_N"/>
</dbReference>
<name>A0A8J7MVM1_9RHOB</name>
<reference evidence="11" key="1">
    <citation type="submission" date="2021-01" db="EMBL/GenBank/DDBJ databases">
        <title>Genome seq and assembly of Tabrizicola sp. KVB23.</title>
        <authorList>
            <person name="Chhetri G."/>
        </authorList>
    </citation>
    <scope>NUCLEOTIDE SEQUENCE</scope>
    <source>
        <strain evidence="11">KVB23</strain>
    </source>
</reference>
<evidence type="ECO:0000259" key="10">
    <source>
        <dbReference type="Pfam" id="PF22638"/>
    </source>
</evidence>
<evidence type="ECO:0000256" key="1">
    <source>
        <dbReference type="ARBA" id="ARBA00004117"/>
    </source>
</evidence>
<accession>A0A8J7MVM1</accession>
<dbReference type="PRINTS" id="PR01005">
    <property type="entry name" value="FLGHOOKAP1"/>
</dbReference>
<keyword evidence="6 7" id="KW-0975">Bacterial flagellum</keyword>
<evidence type="ECO:0000256" key="3">
    <source>
        <dbReference type="ARBA" id="ARBA00009677"/>
    </source>
</evidence>
<dbReference type="AlphaFoldDB" id="A0A8J7MVM1"/>
<evidence type="ECO:0000313" key="12">
    <source>
        <dbReference type="Proteomes" id="UP000619033"/>
    </source>
</evidence>
<comment type="subcellular location">
    <subcellularLocation>
        <location evidence="1">Bacterial flagellum basal body</location>
    </subcellularLocation>
    <subcellularLocation>
        <location evidence="2 7">Secreted</location>
    </subcellularLocation>
</comment>
<proteinExistence type="inferred from homology"/>
<keyword evidence="5 7" id="KW-0964">Secreted</keyword>
<dbReference type="Proteomes" id="UP000619033">
    <property type="component" value="Unassembled WGS sequence"/>
</dbReference>
<dbReference type="PANTHER" id="PTHR30033:SF1">
    <property type="entry name" value="FLAGELLAR HOOK-ASSOCIATED PROTEIN 1"/>
    <property type="match status" value="1"/>
</dbReference>
<comment type="caution">
    <text evidence="11">The sequence shown here is derived from an EMBL/GenBank/DDBJ whole genome shotgun (WGS) entry which is preliminary data.</text>
</comment>
<sequence>MSLSAGFASAISGLTAVNKQVEVISNNIANATTPGYSRRELVTTAWSAGGQGLGVRIIGVSRQIDLALQNDRRVAAAADAGNSVTANALKTIEQAIGTTDSTISLQSRIADFDSRLIEAASRPDSEARLQAVVSAARALTEQIGSAATKTQTLRSQADAAIASKVEGLNTSLARVVDLNSQIRMVSSGGNDPSALMDQRQQLIDQISNDLPVRVIQRDNGAVALFGTGGAVLLDGTASTFGFTATGFITADLSLAGGTLSGLTLNSRPISTASDDSPLAGGALIAQFTVRDEIAVEVQGRLDAVARDLVERFATPGLDDTLPGGAAGLFTDSGQAFDPADETGLAQRLTLNPAADLEQGGAIWRIRDGLGSASSGDSGATRLLVAYRGALQAQRLPVSGGFMPGQRSFAALASDLVSGVGSDRLTAESEQGFAAAKALALSTQEAAGGVDSDQEMQALLVMEKAYAANAKVISALGSMIDRLLEM</sequence>
<dbReference type="Pfam" id="PF22638">
    <property type="entry name" value="FlgK_D1"/>
    <property type="match status" value="1"/>
</dbReference>
<keyword evidence="12" id="KW-1185">Reference proteome</keyword>
<protein>
    <recommendedName>
        <fullName evidence="4 7">Flagellar hook-associated protein 1</fullName>
        <shortName evidence="7">HAP1</shortName>
    </recommendedName>
</protein>
<dbReference type="PANTHER" id="PTHR30033">
    <property type="entry name" value="FLAGELLAR HOOK-ASSOCIATED PROTEIN 1"/>
    <property type="match status" value="1"/>
</dbReference>
<dbReference type="GO" id="GO:0005576">
    <property type="term" value="C:extracellular region"/>
    <property type="evidence" value="ECO:0007669"/>
    <property type="project" value="UniProtKB-SubCell"/>
</dbReference>
<evidence type="ECO:0000313" key="11">
    <source>
        <dbReference type="EMBL" id="MBL4928384.1"/>
    </source>
</evidence>
<evidence type="ECO:0000259" key="8">
    <source>
        <dbReference type="Pfam" id="PF00460"/>
    </source>
</evidence>
<dbReference type="InterPro" id="IPR010930">
    <property type="entry name" value="Flg_bb/hook_C_dom"/>
</dbReference>
<feature type="domain" description="Flagellar basal-body/hook protein C-terminal" evidence="9">
    <location>
        <begin position="448"/>
        <end position="484"/>
    </location>
</feature>
<dbReference type="Pfam" id="PF00460">
    <property type="entry name" value="Flg_bb_rod"/>
    <property type="match status" value="1"/>
</dbReference>
<keyword evidence="11" id="KW-0966">Cell projection</keyword>
<evidence type="ECO:0000256" key="7">
    <source>
        <dbReference type="RuleBase" id="RU362065"/>
    </source>
</evidence>
<dbReference type="NCBIfam" id="TIGR02492">
    <property type="entry name" value="flgK_ends"/>
    <property type="match status" value="1"/>
</dbReference>
<organism evidence="11 12">
    <name type="scientific">Fuscibacter oryzae</name>
    <dbReference type="NCBI Taxonomy" id="2803939"/>
    <lineage>
        <taxon>Bacteria</taxon>
        <taxon>Pseudomonadati</taxon>
        <taxon>Pseudomonadota</taxon>
        <taxon>Alphaproteobacteria</taxon>
        <taxon>Rhodobacterales</taxon>
        <taxon>Paracoccaceae</taxon>
        <taxon>Fuscibacter</taxon>
    </lineage>
</organism>
<dbReference type="InterPro" id="IPR053927">
    <property type="entry name" value="FlgK_helical"/>
</dbReference>
<dbReference type="GO" id="GO:0005198">
    <property type="term" value="F:structural molecule activity"/>
    <property type="evidence" value="ECO:0007669"/>
    <property type="project" value="UniProtKB-UniRule"/>
</dbReference>
<dbReference type="InterPro" id="IPR002371">
    <property type="entry name" value="FlgK"/>
</dbReference>
<dbReference type="GO" id="GO:0044780">
    <property type="term" value="P:bacterial-type flagellum assembly"/>
    <property type="evidence" value="ECO:0007669"/>
    <property type="project" value="InterPro"/>
</dbReference>
<evidence type="ECO:0000256" key="2">
    <source>
        <dbReference type="ARBA" id="ARBA00004613"/>
    </source>
</evidence>
<dbReference type="Pfam" id="PF06429">
    <property type="entry name" value="Flg_bbr_C"/>
    <property type="match status" value="1"/>
</dbReference>
<evidence type="ECO:0000259" key="9">
    <source>
        <dbReference type="Pfam" id="PF06429"/>
    </source>
</evidence>
<feature type="domain" description="Flagellar basal body rod protein N-terminal" evidence="8">
    <location>
        <begin position="9"/>
        <end position="36"/>
    </location>
</feature>
<evidence type="ECO:0000256" key="4">
    <source>
        <dbReference type="ARBA" id="ARBA00016244"/>
    </source>
</evidence>
<dbReference type="GO" id="GO:0009425">
    <property type="term" value="C:bacterial-type flagellum basal body"/>
    <property type="evidence" value="ECO:0007669"/>
    <property type="project" value="UniProtKB-SubCell"/>
</dbReference>
<keyword evidence="11" id="KW-0282">Flagellum</keyword>
<feature type="domain" description="Flagellar hook-associated protein FlgK helical" evidence="10">
    <location>
        <begin position="90"/>
        <end position="312"/>
    </location>
</feature>
<evidence type="ECO:0000256" key="5">
    <source>
        <dbReference type="ARBA" id="ARBA00022525"/>
    </source>
</evidence>
<keyword evidence="11" id="KW-0969">Cilium</keyword>
<dbReference type="GO" id="GO:0009424">
    <property type="term" value="C:bacterial-type flagellum hook"/>
    <property type="evidence" value="ECO:0007669"/>
    <property type="project" value="UniProtKB-UniRule"/>
</dbReference>